<dbReference type="InterPro" id="IPR036612">
    <property type="entry name" value="KH_dom_type_1_sf"/>
</dbReference>
<dbReference type="PROSITE" id="PS50084">
    <property type="entry name" value="KH_TYPE_1"/>
    <property type="match status" value="4"/>
</dbReference>
<feature type="domain" description="K Homology" evidence="6">
    <location>
        <begin position="216"/>
        <end position="286"/>
    </location>
</feature>
<feature type="region of interest" description="Disordered" evidence="5">
    <location>
        <begin position="391"/>
        <end position="410"/>
    </location>
</feature>
<proteinExistence type="predicted"/>
<reference evidence="7" key="3">
    <citation type="submission" date="2025-08" db="UniProtKB">
        <authorList>
            <consortium name="Ensembl"/>
        </authorList>
    </citation>
    <scope>IDENTIFICATION</scope>
    <source>
        <strain evidence="7">JP 163 A</strain>
    </source>
</reference>
<dbReference type="OMA" id="HNDVDSN"/>
<evidence type="ECO:0000256" key="2">
    <source>
        <dbReference type="ARBA" id="ARBA00022737"/>
    </source>
</evidence>
<dbReference type="CDD" id="cd22489">
    <property type="entry name" value="KH-I_FUBP3_rpt4"/>
    <property type="match status" value="1"/>
</dbReference>
<dbReference type="GO" id="GO:0006355">
    <property type="term" value="P:regulation of DNA-templated transcription"/>
    <property type="evidence" value="ECO:0007669"/>
    <property type="project" value="InterPro"/>
</dbReference>
<dbReference type="InterPro" id="IPR004088">
    <property type="entry name" value="KH_dom_type_1"/>
</dbReference>
<feature type="domain" description="K Homology" evidence="6">
    <location>
        <begin position="130"/>
        <end position="202"/>
    </location>
</feature>
<reference evidence="8" key="1">
    <citation type="submission" date="2012-01" db="EMBL/GenBank/DDBJ databases">
        <authorList>
            <person name="Walter R."/>
            <person name="Schartl M."/>
            <person name="Warren W."/>
        </authorList>
    </citation>
    <scope>NUCLEOTIDE SEQUENCE [LARGE SCALE GENOMIC DNA]</scope>
    <source>
        <strain evidence="8">JP 163 A</strain>
    </source>
</reference>
<name>A0A3B5RDH6_XIPMA</name>
<dbReference type="SUPFAM" id="SSF54791">
    <property type="entry name" value="Eukaryotic type KH-domain (KH-domain type I)"/>
    <property type="match status" value="4"/>
</dbReference>
<dbReference type="InterPro" id="IPR015096">
    <property type="entry name" value="FUBP_C"/>
</dbReference>
<comment type="subcellular location">
    <subcellularLocation>
        <location evidence="1">Nucleus</location>
    </subcellularLocation>
</comment>
<evidence type="ECO:0000259" key="6">
    <source>
        <dbReference type="SMART" id="SM00322"/>
    </source>
</evidence>
<evidence type="ECO:0000313" key="8">
    <source>
        <dbReference type="Proteomes" id="UP000002852"/>
    </source>
</evidence>
<feature type="region of interest" description="Disordered" evidence="5">
    <location>
        <begin position="1"/>
        <end position="50"/>
    </location>
</feature>
<keyword evidence="2" id="KW-0677">Repeat</keyword>
<keyword evidence="3" id="KW-0539">Nucleus</keyword>
<dbReference type="Pfam" id="PF09005">
    <property type="entry name" value="FUBP_C"/>
    <property type="match status" value="1"/>
</dbReference>
<feature type="domain" description="K Homology" evidence="6">
    <location>
        <begin position="45"/>
        <end position="115"/>
    </location>
</feature>
<feature type="compositionally biased region" description="Polar residues" evidence="5">
    <location>
        <begin position="11"/>
        <end position="21"/>
    </location>
</feature>
<organism evidence="7 8">
    <name type="scientific">Xiphophorus maculatus</name>
    <name type="common">Southern platyfish</name>
    <name type="synonym">Platypoecilus maculatus</name>
    <dbReference type="NCBI Taxonomy" id="8083"/>
    <lineage>
        <taxon>Eukaryota</taxon>
        <taxon>Metazoa</taxon>
        <taxon>Chordata</taxon>
        <taxon>Craniata</taxon>
        <taxon>Vertebrata</taxon>
        <taxon>Euteleostomi</taxon>
        <taxon>Actinopterygii</taxon>
        <taxon>Neopterygii</taxon>
        <taxon>Teleostei</taxon>
        <taxon>Neoteleostei</taxon>
        <taxon>Acanthomorphata</taxon>
        <taxon>Ovalentaria</taxon>
        <taxon>Atherinomorphae</taxon>
        <taxon>Cyprinodontiformes</taxon>
        <taxon>Poeciliidae</taxon>
        <taxon>Poeciliinae</taxon>
        <taxon>Xiphophorus</taxon>
    </lineage>
</organism>
<reference evidence="7" key="4">
    <citation type="submission" date="2025-09" db="UniProtKB">
        <authorList>
            <consortium name="Ensembl"/>
        </authorList>
    </citation>
    <scope>IDENTIFICATION</scope>
    <source>
        <strain evidence="7">JP 163 A</strain>
    </source>
</reference>
<dbReference type="InterPro" id="IPR004087">
    <property type="entry name" value="KH_dom"/>
</dbReference>
<sequence length="527" mass="56972">VGKMGGEAMSHLNSSSGSVESTLYYPGQKRPGEDGGEPDQGACSGSGRRRPAHLSACCSSVIGRGGEQITRIQLESGCKIQIASDSGGLMERPCSLTGTPESIEQAKRLLVQIVERCRNGPGFHGDGDGGAAVQEMLIPASKVGLVIGRGGDTIKQLQERAGVKMMMIQDGPLPTGADKPLRISGDPYKVQLVLEVIREKDGEFRSGRSDFGGRLGGTNLDVQVPRFAVGIVIGRNGEMIKKIQNDAGVRVQFKADDGISPERVAMVMGQPERCQHAVHLINELIQTAQERDGFGSALRSSRVRGRSDWTMGSPGPLQEVTYTIPADKCGLVIGKGGETIKSINQQSGAHVELQRNPPPSTDPNTRVFTIRGSAQQMEVARQLIDDKIGVSRRNAPSWGSGPGSGPARSGQPFVTGVWGNTYQTSWQNPGQQDPGHSLAQTGQMDYSKAWEQYYKKLGQQNQPQNMMTDYSKAWEDYYKKQSQSSQQSSVPDYTAVLAEYYRQQPYLWNPAQIQVTPEAPPSSAGPR</sequence>
<accession>A0A3B5RDH6</accession>
<protein>
    <submittedName>
        <fullName evidence="7">Far upstream element-binding protein 3-like</fullName>
    </submittedName>
</protein>
<evidence type="ECO:0000256" key="5">
    <source>
        <dbReference type="SAM" id="MobiDB-lite"/>
    </source>
</evidence>
<dbReference type="GO" id="GO:0005634">
    <property type="term" value="C:nucleus"/>
    <property type="evidence" value="ECO:0007669"/>
    <property type="project" value="UniProtKB-SubCell"/>
</dbReference>
<dbReference type="SMART" id="SM00322">
    <property type="entry name" value="KH"/>
    <property type="match status" value="4"/>
</dbReference>
<dbReference type="GeneTree" id="ENSGT00940000156744"/>
<keyword evidence="4" id="KW-0694">RNA-binding</keyword>
<dbReference type="PANTHER" id="PTHR10288">
    <property type="entry name" value="KH DOMAIN CONTAINING RNA BINDING PROTEIN"/>
    <property type="match status" value="1"/>
</dbReference>
<feature type="domain" description="K Homology" evidence="6">
    <location>
        <begin position="316"/>
        <end position="389"/>
    </location>
</feature>
<keyword evidence="8" id="KW-1185">Reference proteome</keyword>
<reference evidence="8" key="2">
    <citation type="journal article" date="2013" name="Nat. Genet.">
        <title>The genome of the platyfish, Xiphophorus maculatus, provides insights into evolutionary adaptation and several complex traits.</title>
        <authorList>
            <person name="Schartl M."/>
            <person name="Walter R.B."/>
            <person name="Shen Y."/>
            <person name="Garcia T."/>
            <person name="Catchen J."/>
            <person name="Amores A."/>
            <person name="Braasch I."/>
            <person name="Chalopin D."/>
            <person name="Volff J.N."/>
            <person name="Lesch K.P."/>
            <person name="Bisazza A."/>
            <person name="Minx P."/>
            <person name="Hillier L."/>
            <person name="Wilson R.K."/>
            <person name="Fuerstenberg S."/>
            <person name="Boore J."/>
            <person name="Searle S."/>
            <person name="Postlethwait J.H."/>
            <person name="Warren W.C."/>
        </authorList>
    </citation>
    <scope>NUCLEOTIDE SEQUENCE [LARGE SCALE GENOMIC DNA]</scope>
    <source>
        <strain evidence="8">JP 163 A</strain>
    </source>
</reference>
<evidence type="ECO:0000313" key="7">
    <source>
        <dbReference type="Ensembl" id="ENSXMAP00000041802.1"/>
    </source>
</evidence>
<dbReference type="AlphaFoldDB" id="A0A3B5RDH6"/>
<dbReference type="Proteomes" id="UP000002852">
    <property type="component" value="Unassembled WGS sequence"/>
</dbReference>
<evidence type="ECO:0000256" key="4">
    <source>
        <dbReference type="PROSITE-ProRule" id="PRU00117"/>
    </source>
</evidence>
<dbReference type="Ensembl" id="ENSXMAT00000029947.1">
    <property type="protein sequence ID" value="ENSXMAP00000041802.1"/>
    <property type="gene ID" value="ENSXMAG00000000237.2"/>
</dbReference>
<dbReference type="GO" id="GO:0003723">
    <property type="term" value="F:RNA binding"/>
    <property type="evidence" value="ECO:0007669"/>
    <property type="project" value="UniProtKB-UniRule"/>
</dbReference>
<dbReference type="Gene3D" id="3.30.1370.10">
    <property type="entry name" value="K Homology domain, type 1"/>
    <property type="match status" value="4"/>
</dbReference>
<dbReference type="Pfam" id="PF00013">
    <property type="entry name" value="KH_1"/>
    <property type="match status" value="4"/>
</dbReference>
<evidence type="ECO:0000256" key="1">
    <source>
        <dbReference type="ARBA" id="ARBA00004123"/>
    </source>
</evidence>
<evidence type="ECO:0000256" key="3">
    <source>
        <dbReference type="ARBA" id="ARBA00023242"/>
    </source>
</evidence>
<dbReference type="FunFam" id="3.30.1370.10:FF:000007">
    <property type="entry name" value="far upstream element-binding protein 1 isoform X1"/>
    <property type="match status" value="1"/>
</dbReference>